<sequence length="102" mass="11069">MGVAIRHSAVLALAALAGCGVQIARIEDGNSRREKGFEFVATTFNYSNNDALPANRMLRAAAKYCRLSHPNARETIPNSGAYGVHGTWMMDFACPAPEKDKK</sequence>
<name>A0ABS6AG50_9RHOB</name>
<evidence type="ECO:0000313" key="2">
    <source>
        <dbReference type="Proteomes" id="UP001166191"/>
    </source>
</evidence>
<proteinExistence type="predicted"/>
<keyword evidence="2" id="KW-1185">Reference proteome</keyword>
<organism evidence="1 2">
    <name type="scientific">Paracoccus marinaquae</name>
    <dbReference type="NCBI Taxonomy" id="2841926"/>
    <lineage>
        <taxon>Bacteria</taxon>
        <taxon>Pseudomonadati</taxon>
        <taxon>Pseudomonadota</taxon>
        <taxon>Alphaproteobacteria</taxon>
        <taxon>Rhodobacterales</taxon>
        <taxon>Paracoccaceae</taxon>
        <taxon>Paracoccus</taxon>
    </lineage>
</organism>
<comment type="caution">
    <text evidence="1">The sequence shown here is derived from an EMBL/GenBank/DDBJ whole genome shotgun (WGS) entry which is preliminary data.</text>
</comment>
<gene>
    <name evidence="1" type="ORF">KNW02_05420</name>
</gene>
<dbReference type="EMBL" id="JAHKNG010000006">
    <property type="protein sequence ID" value="MBU3029563.1"/>
    <property type="molecule type" value="Genomic_DNA"/>
</dbReference>
<dbReference type="Proteomes" id="UP001166191">
    <property type="component" value="Unassembled WGS sequence"/>
</dbReference>
<dbReference type="RefSeq" id="WP_216032257.1">
    <property type="nucleotide sequence ID" value="NZ_JAHKNG010000006.1"/>
</dbReference>
<protein>
    <recommendedName>
        <fullName evidence="3">Lipoprotein</fullName>
    </recommendedName>
</protein>
<evidence type="ECO:0008006" key="3">
    <source>
        <dbReference type="Google" id="ProtNLM"/>
    </source>
</evidence>
<evidence type="ECO:0000313" key="1">
    <source>
        <dbReference type="EMBL" id="MBU3029563.1"/>
    </source>
</evidence>
<reference evidence="1" key="1">
    <citation type="submission" date="2021-06" db="EMBL/GenBank/DDBJ databases">
        <title>Paracoccus bacterium XHP0099 sp. nov., isolated from the surface waters of the Yellow Sea.</title>
        <authorList>
            <person name="Xue H."/>
            <person name="Zhang D."/>
        </authorList>
    </citation>
    <scope>NUCLEOTIDE SEQUENCE</scope>
    <source>
        <strain evidence="1">XHP0099</strain>
    </source>
</reference>
<accession>A0ABS6AG50</accession>
<dbReference type="PROSITE" id="PS51257">
    <property type="entry name" value="PROKAR_LIPOPROTEIN"/>
    <property type="match status" value="1"/>
</dbReference>